<protein>
    <submittedName>
        <fullName evidence="1">Uncharacterized protein</fullName>
    </submittedName>
</protein>
<evidence type="ECO:0000313" key="1">
    <source>
        <dbReference type="EMBL" id="KAK7375820.1"/>
    </source>
</evidence>
<gene>
    <name evidence="1" type="ORF">VNO78_35131</name>
</gene>
<reference evidence="1 2" key="1">
    <citation type="submission" date="2024-01" db="EMBL/GenBank/DDBJ databases">
        <title>The genomes of 5 underutilized Papilionoideae crops provide insights into root nodulation and disease resistanc.</title>
        <authorList>
            <person name="Jiang F."/>
        </authorList>
    </citation>
    <scope>NUCLEOTIDE SEQUENCE [LARGE SCALE GENOMIC DNA]</scope>
    <source>
        <strain evidence="1">DUOXIRENSHENG_FW03</strain>
        <tissue evidence="1">Leaves</tissue>
    </source>
</reference>
<proteinExistence type="predicted"/>
<dbReference type="AlphaFoldDB" id="A0AAN9NNS1"/>
<keyword evidence="2" id="KW-1185">Reference proteome</keyword>
<dbReference type="EMBL" id="JAYMYS010000040">
    <property type="protein sequence ID" value="KAK7375820.1"/>
    <property type="molecule type" value="Genomic_DNA"/>
</dbReference>
<sequence>MNEISFFYLSWIPSMNQVEFFGFPEAPNGLWIVSANEMNAEPVPNASLLRSGSSREENKMLPPPSLCLFSLG</sequence>
<dbReference type="Proteomes" id="UP001386955">
    <property type="component" value="Unassembled WGS sequence"/>
</dbReference>
<accession>A0AAN9NNS1</accession>
<organism evidence="1 2">
    <name type="scientific">Psophocarpus tetragonolobus</name>
    <name type="common">Winged bean</name>
    <name type="synonym">Dolichos tetragonolobus</name>
    <dbReference type="NCBI Taxonomy" id="3891"/>
    <lineage>
        <taxon>Eukaryota</taxon>
        <taxon>Viridiplantae</taxon>
        <taxon>Streptophyta</taxon>
        <taxon>Embryophyta</taxon>
        <taxon>Tracheophyta</taxon>
        <taxon>Spermatophyta</taxon>
        <taxon>Magnoliopsida</taxon>
        <taxon>eudicotyledons</taxon>
        <taxon>Gunneridae</taxon>
        <taxon>Pentapetalae</taxon>
        <taxon>rosids</taxon>
        <taxon>fabids</taxon>
        <taxon>Fabales</taxon>
        <taxon>Fabaceae</taxon>
        <taxon>Papilionoideae</taxon>
        <taxon>50 kb inversion clade</taxon>
        <taxon>NPAAA clade</taxon>
        <taxon>indigoferoid/millettioid clade</taxon>
        <taxon>Phaseoleae</taxon>
        <taxon>Psophocarpus</taxon>
    </lineage>
</organism>
<evidence type="ECO:0000313" key="2">
    <source>
        <dbReference type="Proteomes" id="UP001386955"/>
    </source>
</evidence>
<comment type="caution">
    <text evidence="1">The sequence shown here is derived from an EMBL/GenBank/DDBJ whole genome shotgun (WGS) entry which is preliminary data.</text>
</comment>
<name>A0AAN9NNS1_PSOTE</name>